<dbReference type="AlphaFoldDB" id="A0A915IAE9"/>
<evidence type="ECO:0000256" key="2">
    <source>
        <dbReference type="ARBA" id="ARBA00022771"/>
    </source>
</evidence>
<evidence type="ECO:0000256" key="1">
    <source>
        <dbReference type="ARBA" id="ARBA00022723"/>
    </source>
</evidence>
<keyword evidence="1" id="KW-0479">Metal-binding</keyword>
<feature type="domain" description="PHD-type" evidence="6">
    <location>
        <begin position="24"/>
        <end position="80"/>
    </location>
</feature>
<dbReference type="InterPro" id="IPR013083">
    <property type="entry name" value="Znf_RING/FYVE/PHD"/>
</dbReference>
<feature type="coiled-coil region" evidence="5">
    <location>
        <begin position="84"/>
        <end position="122"/>
    </location>
</feature>
<evidence type="ECO:0000256" key="4">
    <source>
        <dbReference type="PROSITE-ProRule" id="PRU00146"/>
    </source>
</evidence>
<keyword evidence="5" id="KW-0175">Coiled coil</keyword>
<organism evidence="7 8">
    <name type="scientific">Romanomermis culicivorax</name>
    <name type="common">Nematode worm</name>
    <dbReference type="NCBI Taxonomy" id="13658"/>
    <lineage>
        <taxon>Eukaryota</taxon>
        <taxon>Metazoa</taxon>
        <taxon>Ecdysozoa</taxon>
        <taxon>Nematoda</taxon>
        <taxon>Enoplea</taxon>
        <taxon>Dorylaimia</taxon>
        <taxon>Mermithida</taxon>
        <taxon>Mermithoidea</taxon>
        <taxon>Mermithidae</taxon>
        <taxon>Romanomermis</taxon>
    </lineage>
</organism>
<sequence>MAHTKSRKGSTTTQSAINNHQVNDANCTICATIVQDNDRAILCEYCNNWFHCKCTNIANQVYDYLKASNQLPFCPSCLPAVNQFPKLNKRFDNLENRITSLVKELVAKITGLEQKLAAAQQKSTVPSVYSTDFLVSIGKNTLEAEAKKDTAVFLNFRTDDNEDLLSEVKDFAKAIGFNPKEIIGAKHSGLEVTRNNVTLLRIVKVKCASITVKNDLIKNVNLSQKNIQRSEKIRARPDLTFAEREQGRLL</sequence>
<dbReference type="InterPro" id="IPR011011">
    <property type="entry name" value="Znf_FYVE_PHD"/>
</dbReference>
<protein>
    <submittedName>
        <fullName evidence="8">PHD-type domain-containing protein</fullName>
    </submittedName>
</protein>
<proteinExistence type="predicted"/>
<evidence type="ECO:0000313" key="7">
    <source>
        <dbReference type="Proteomes" id="UP000887565"/>
    </source>
</evidence>
<evidence type="ECO:0000256" key="3">
    <source>
        <dbReference type="ARBA" id="ARBA00022833"/>
    </source>
</evidence>
<dbReference type="Gene3D" id="3.30.40.10">
    <property type="entry name" value="Zinc/RING finger domain, C3HC4 (zinc finger)"/>
    <property type="match status" value="1"/>
</dbReference>
<keyword evidence="2 4" id="KW-0863">Zinc-finger</keyword>
<dbReference type="GO" id="GO:0008270">
    <property type="term" value="F:zinc ion binding"/>
    <property type="evidence" value="ECO:0007669"/>
    <property type="project" value="UniProtKB-KW"/>
</dbReference>
<reference evidence="8" key="1">
    <citation type="submission" date="2022-11" db="UniProtKB">
        <authorList>
            <consortium name="WormBaseParasite"/>
        </authorList>
    </citation>
    <scope>IDENTIFICATION</scope>
</reference>
<dbReference type="InterPro" id="IPR019787">
    <property type="entry name" value="Znf_PHD-finger"/>
</dbReference>
<evidence type="ECO:0000313" key="8">
    <source>
        <dbReference type="WBParaSite" id="nRc.2.0.1.t10256-RA"/>
    </source>
</evidence>
<dbReference type="SUPFAM" id="SSF57903">
    <property type="entry name" value="FYVE/PHD zinc finger"/>
    <property type="match status" value="1"/>
</dbReference>
<accession>A0A915IAE9</accession>
<dbReference type="PROSITE" id="PS50016">
    <property type="entry name" value="ZF_PHD_2"/>
    <property type="match status" value="1"/>
</dbReference>
<keyword evidence="3" id="KW-0862">Zinc</keyword>
<dbReference type="Proteomes" id="UP000887565">
    <property type="component" value="Unplaced"/>
</dbReference>
<name>A0A915IAE9_ROMCU</name>
<evidence type="ECO:0000256" key="5">
    <source>
        <dbReference type="SAM" id="Coils"/>
    </source>
</evidence>
<evidence type="ECO:0000259" key="6">
    <source>
        <dbReference type="PROSITE" id="PS50016"/>
    </source>
</evidence>
<keyword evidence="7" id="KW-1185">Reference proteome</keyword>
<dbReference type="WBParaSite" id="nRc.2.0.1.t10256-RA">
    <property type="protein sequence ID" value="nRc.2.0.1.t10256-RA"/>
    <property type="gene ID" value="nRc.2.0.1.g10256"/>
</dbReference>